<dbReference type="EMBL" id="OCMY01000002">
    <property type="protein sequence ID" value="SOD60033.1"/>
    <property type="molecule type" value="Genomic_DNA"/>
</dbReference>
<evidence type="ECO:0000313" key="2">
    <source>
        <dbReference type="Proteomes" id="UP000219271"/>
    </source>
</evidence>
<reference evidence="2" key="1">
    <citation type="submission" date="2017-09" db="EMBL/GenBank/DDBJ databases">
        <authorList>
            <person name="Varghese N."/>
            <person name="Submissions S."/>
        </authorList>
    </citation>
    <scope>NUCLEOTIDE SEQUENCE [LARGE SCALE GENOMIC DNA]</scope>
    <source>
        <strain evidence="2">JKS000234</strain>
    </source>
</reference>
<gene>
    <name evidence="1" type="ORF">SAMN06273570_4558</name>
</gene>
<accession>A0A286DN34</accession>
<protein>
    <submittedName>
        <fullName evidence="1">Uncharacterized protein</fullName>
    </submittedName>
</protein>
<name>A0A286DN34_9GAMM</name>
<dbReference type="Proteomes" id="UP000219271">
    <property type="component" value="Unassembled WGS sequence"/>
</dbReference>
<evidence type="ECO:0000313" key="1">
    <source>
        <dbReference type="EMBL" id="SOD60033.1"/>
    </source>
</evidence>
<organism evidence="1 2">
    <name type="scientific">Candidatus Pantoea floridensis</name>
    <dbReference type="NCBI Taxonomy" id="1938870"/>
    <lineage>
        <taxon>Bacteria</taxon>
        <taxon>Pseudomonadati</taxon>
        <taxon>Pseudomonadota</taxon>
        <taxon>Gammaproteobacteria</taxon>
        <taxon>Enterobacterales</taxon>
        <taxon>Erwiniaceae</taxon>
        <taxon>Pantoea</taxon>
    </lineage>
</organism>
<proteinExistence type="predicted"/>
<sequence>MNGDPTTGRREFRRVAIYGDRYADLLAYHGTTRPK</sequence>
<dbReference type="AlphaFoldDB" id="A0A286DN34"/>
<keyword evidence="2" id="KW-1185">Reference proteome</keyword>